<dbReference type="RefSeq" id="WP_039368724.1">
    <property type="nucleotide sequence ID" value="NZ_PGEZ01000001.1"/>
</dbReference>
<proteinExistence type="predicted"/>
<keyword evidence="4" id="KW-1185">Reference proteome</keyword>
<feature type="signal peptide" evidence="2">
    <location>
        <begin position="1"/>
        <end position="17"/>
    </location>
</feature>
<evidence type="ECO:0000256" key="2">
    <source>
        <dbReference type="SAM" id="SignalP"/>
    </source>
</evidence>
<keyword evidence="2" id="KW-0732">Signal</keyword>
<reference evidence="3 4" key="1">
    <citation type="submission" date="2017-11" db="EMBL/GenBank/DDBJ databases">
        <title>Genomic Encyclopedia of Archaeal and Bacterial Type Strains, Phase II (KMG-II): From Individual Species to Whole Genera.</title>
        <authorList>
            <person name="Goeker M."/>
        </authorList>
    </citation>
    <scope>NUCLEOTIDE SEQUENCE [LARGE SCALE GENOMIC DNA]</scope>
    <source>
        <strain evidence="3 4">DSM 27763</strain>
    </source>
</reference>
<organism evidence="3 4">
    <name type="scientific">Mumia flava</name>
    <dbReference type="NCBI Taxonomy" id="1348852"/>
    <lineage>
        <taxon>Bacteria</taxon>
        <taxon>Bacillati</taxon>
        <taxon>Actinomycetota</taxon>
        <taxon>Actinomycetes</taxon>
        <taxon>Propionibacteriales</taxon>
        <taxon>Nocardioidaceae</taxon>
        <taxon>Mumia</taxon>
    </lineage>
</organism>
<dbReference type="AlphaFoldDB" id="A0A0B2AY15"/>
<dbReference type="Proteomes" id="UP000230842">
    <property type="component" value="Unassembled WGS sequence"/>
</dbReference>
<feature type="compositionally biased region" description="Gly residues" evidence="1">
    <location>
        <begin position="61"/>
        <end position="77"/>
    </location>
</feature>
<feature type="chain" id="PRO_5039550941" description="Enoyl reductase" evidence="2">
    <location>
        <begin position="18"/>
        <end position="319"/>
    </location>
</feature>
<dbReference type="EMBL" id="PGEZ01000001">
    <property type="protein sequence ID" value="PJJ56093.1"/>
    <property type="molecule type" value="Genomic_DNA"/>
</dbReference>
<dbReference type="OrthoDB" id="5173094at2"/>
<evidence type="ECO:0000313" key="4">
    <source>
        <dbReference type="Proteomes" id="UP000230842"/>
    </source>
</evidence>
<evidence type="ECO:0000313" key="3">
    <source>
        <dbReference type="EMBL" id="PJJ56093.1"/>
    </source>
</evidence>
<evidence type="ECO:0000256" key="1">
    <source>
        <dbReference type="SAM" id="MobiDB-lite"/>
    </source>
</evidence>
<comment type="caution">
    <text evidence="3">The sequence shown here is derived from an EMBL/GenBank/DDBJ whole genome shotgun (WGS) entry which is preliminary data.</text>
</comment>
<protein>
    <recommendedName>
        <fullName evidence="5">Enoyl reductase</fullName>
    </recommendedName>
</protein>
<evidence type="ECO:0008006" key="5">
    <source>
        <dbReference type="Google" id="ProtNLM"/>
    </source>
</evidence>
<feature type="region of interest" description="Disordered" evidence="1">
    <location>
        <begin position="61"/>
        <end position="84"/>
    </location>
</feature>
<name>A0A0B2AY15_9ACTN</name>
<sequence>MLNRLAAVLAGALLALASTVGLTLATATSASGAEPTCEPPAQAQWNGFSYTCVVPGGGGGGGNDGGGDNGGGDGGGPSEPTCDLDSADLTGWENWNPTALYCVGTQPCFTGEILPPIALPEGEKPEEDSKALAQVCFNGFSWEAGPSYWSDDAEPQPPSLAEQAQEAIGNIDLGNPEIKTSPQTRSLVNLDTWYWLDGVPEEVTGSSAFGLVAIATFQSMSVDPGDGSGGMSCPWTTSRAQAESDCTYTYHRASVRGSANVDGKRAYPVRITTVYDLRFEVNGVPVEGEIPGAPPTLDGPPATAALVVDEAQSLVTRID</sequence>
<gene>
    <name evidence="3" type="ORF">CLV56_0297</name>
</gene>
<accession>A0A0B2AY15</accession>